<feature type="compositionally biased region" description="Polar residues" evidence="4">
    <location>
        <begin position="187"/>
        <end position="201"/>
    </location>
</feature>
<dbReference type="OrthoDB" id="549243at2759"/>
<dbReference type="GO" id="GO:0003723">
    <property type="term" value="F:RNA binding"/>
    <property type="evidence" value="ECO:0007669"/>
    <property type="project" value="UniProtKB-UniRule"/>
</dbReference>
<name>A0A8J2QTI6_9NEOP</name>
<dbReference type="SMART" id="SM00367">
    <property type="entry name" value="LRR_CC"/>
    <property type="match status" value="5"/>
</dbReference>
<feature type="domain" description="RRM" evidence="5">
    <location>
        <begin position="82"/>
        <end position="164"/>
    </location>
</feature>
<feature type="compositionally biased region" description="Acidic residues" evidence="4">
    <location>
        <begin position="202"/>
        <end position="218"/>
    </location>
</feature>
<organism evidence="6 7">
    <name type="scientific">Danaus chrysippus</name>
    <name type="common">African queen</name>
    <dbReference type="NCBI Taxonomy" id="151541"/>
    <lineage>
        <taxon>Eukaryota</taxon>
        <taxon>Metazoa</taxon>
        <taxon>Ecdysozoa</taxon>
        <taxon>Arthropoda</taxon>
        <taxon>Hexapoda</taxon>
        <taxon>Insecta</taxon>
        <taxon>Pterygota</taxon>
        <taxon>Neoptera</taxon>
        <taxon>Endopterygota</taxon>
        <taxon>Lepidoptera</taxon>
        <taxon>Glossata</taxon>
        <taxon>Ditrysia</taxon>
        <taxon>Papilionoidea</taxon>
        <taxon>Nymphalidae</taxon>
        <taxon>Danainae</taxon>
        <taxon>Danaini</taxon>
        <taxon>Danaina</taxon>
        <taxon>Danaus</taxon>
        <taxon>Anosia</taxon>
    </lineage>
</organism>
<proteinExistence type="predicted"/>
<dbReference type="SUPFAM" id="SSF52047">
    <property type="entry name" value="RNI-like"/>
    <property type="match status" value="1"/>
</dbReference>
<keyword evidence="2 3" id="KW-0694">RNA-binding</keyword>
<comment type="caution">
    <text evidence="6">The sequence shown here is derived from an EMBL/GenBank/DDBJ whole genome shotgun (WGS) entry which is preliminary data.</text>
</comment>
<dbReference type="Proteomes" id="UP000789524">
    <property type="component" value="Unassembled WGS sequence"/>
</dbReference>
<dbReference type="Gene3D" id="3.80.10.10">
    <property type="entry name" value="Ribonuclease Inhibitor"/>
    <property type="match status" value="2"/>
</dbReference>
<dbReference type="InterPro" id="IPR035979">
    <property type="entry name" value="RBD_domain_sf"/>
</dbReference>
<dbReference type="AlphaFoldDB" id="A0A8J2QTI6"/>
<evidence type="ECO:0000313" key="6">
    <source>
        <dbReference type="EMBL" id="CAG9566008.1"/>
    </source>
</evidence>
<dbReference type="PROSITE" id="PS50102">
    <property type="entry name" value="RRM"/>
    <property type="match status" value="1"/>
</dbReference>
<evidence type="ECO:0000256" key="1">
    <source>
        <dbReference type="ARBA" id="ARBA00022786"/>
    </source>
</evidence>
<evidence type="ECO:0000259" key="5">
    <source>
        <dbReference type="PROSITE" id="PS50102"/>
    </source>
</evidence>
<dbReference type="Gene3D" id="3.30.70.330">
    <property type="match status" value="1"/>
</dbReference>
<dbReference type="InterPro" id="IPR036047">
    <property type="entry name" value="F-box-like_dom_sf"/>
</dbReference>
<keyword evidence="1" id="KW-0833">Ubl conjugation pathway</keyword>
<evidence type="ECO:0000256" key="4">
    <source>
        <dbReference type="SAM" id="MobiDB-lite"/>
    </source>
</evidence>
<evidence type="ECO:0000256" key="3">
    <source>
        <dbReference type="PROSITE-ProRule" id="PRU00176"/>
    </source>
</evidence>
<feature type="compositionally biased region" description="Acidic residues" evidence="4">
    <location>
        <begin position="684"/>
        <end position="693"/>
    </location>
</feature>
<feature type="region of interest" description="Disordered" evidence="4">
    <location>
        <begin position="184"/>
        <end position="218"/>
    </location>
</feature>
<dbReference type="InterPro" id="IPR006553">
    <property type="entry name" value="Leu-rich_rpt_Cys-con_subtyp"/>
</dbReference>
<dbReference type="InterPro" id="IPR001810">
    <property type="entry name" value="F-box_dom"/>
</dbReference>
<dbReference type="EMBL" id="CAKASE010000055">
    <property type="protein sequence ID" value="CAG9566008.1"/>
    <property type="molecule type" value="Genomic_DNA"/>
</dbReference>
<dbReference type="SUPFAM" id="SSF54928">
    <property type="entry name" value="RNA-binding domain, RBD"/>
    <property type="match status" value="1"/>
</dbReference>
<dbReference type="Gene3D" id="1.20.1280.50">
    <property type="match status" value="1"/>
</dbReference>
<reference evidence="6" key="1">
    <citation type="submission" date="2021-09" db="EMBL/GenBank/DDBJ databases">
        <authorList>
            <person name="Martin H S."/>
        </authorList>
    </citation>
    <scope>NUCLEOTIDE SEQUENCE</scope>
</reference>
<feature type="region of interest" description="Disordered" evidence="4">
    <location>
        <begin position="680"/>
        <end position="703"/>
    </location>
</feature>
<dbReference type="InterPro" id="IPR000504">
    <property type="entry name" value="RRM_dom"/>
</dbReference>
<dbReference type="Pfam" id="PF00076">
    <property type="entry name" value="RRM_1"/>
    <property type="match status" value="1"/>
</dbReference>
<dbReference type="SMART" id="SM00360">
    <property type="entry name" value="RRM"/>
    <property type="match status" value="1"/>
</dbReference>
<dbReference type="InterPro" id="IPR012677">
    <property type="entry name" value="Nucleotide-bd_a/b_plait_sf"/>
</dbReference>
<accession>A0A8J2QTI6</accession>
<dbReference type="GO" id="GO:0019005">
    <property type="term" value="C:SCF ubiquitin ligase complex"/>
    <property type="evidence" value="ECO:0007669"/>
    <property type="project" value="TreeGrafter"/>
</dbReference>
<dbReference type="SUPFAM" id="SSF81383">
    <property type="entry name" value="F-box domain"/>
    <property type="match status" value="1"/>
</dbReference>
<dbReference type="CDD" id="cd00590">
    <property type="entry name" value="RRM_SF"/>
    <property type="match status" value="1"/>
</dbReference>
<dbReference type="Pfam" id="PF00646">
    <property type="entry name" value="F-box"/>
    <property type="match status" value="1"/>
</dbReference>
<evidence type="ECO:0000256" key="2">
    <source>
        <dbReference type="ARBA" id="ARBA00022884"/>
    </source>
</evidence>
<protein>
    <submittedName>
        <fullName evidence="6">(African queen) hypothetical protein</fullName>
    </submittedName>
</protein>
<dbReference type="PANTHER" id="PTHR13318">
    <property type="entry name" value="PARTNER OF PAIRED, ISOFORM B-RELATED"/>
    <property type="match status" value="1"/>
</dbReference>
<dbReference type="InterPro" id="IPR032675">
    <property type="entry name" value="LRR_dom_sf"/>
</dbReference>
<sequence>MLIAFAIINLMLVAVLVGNINYHLKSVILAMYFDVDDDDGLFNREVYHVVHQELYAINSNLDLTAFGVRNVPTHTEDGIPIRKLYVSNLPPKTTRTELFGVFAQYGFIKSCWLRMGDKGPNTTPTPTYAFVTFSNAADAHKALRAPIHEKTLRGRNLRISPADSWHQPAEDVDGRVLWKPNRREENTLWNSDQQNGTAETSEQVEENEANNEGSNVEEDDIGNTYNILDILNRDCLTHILTYVPIRDLIQSERVSKRWQAMVQEYLQGVRMFKTSWWQHVPVTLTTAVLRRVLARLGGALLRLHIDHHWSALNDRTAHTVGKFCPHLEELKVVGMHTKNWNPLIYGCKQLKSLSFVSCNKLTDSSLVHLVKNDSCIESLTVANNTHVTGLFLTGSNPSRLSSLSFYNCYSLQGTVLSAAIDTLPSLTTLKLDVCPVTMWKIIPLILSKLPKLEELSLSEYTSVELCLAPLGVDAFCKSMSGLKELKVLNLSRNIYITNAVLKTVAQSCPKLESLNISGCNSRKSFPHPGVGDEGLIAIGSCSSLTRLDVSYLATLTDSGLSTVALLPRLTTLISRGNYALSAAPFVAALAACPVLQEIDACGCDGVSEEVVCAAVAALTQRPRPLVLRLAATGAALADADRQQELESHRLLTVNLYEDRSNPHLRADFVDRIFEESPDGSFDLYDPDDFDDLLGEGNEHTNKD</sequence>
<dbReference type="GO" id="GO:0031146">
    <property type="term" value="P:SCF-dependent proteasomal ubiquitin-dependent protein catabolic process"/>
    <property type="evidence" value="ECO:0007669"/>
    <property type="project" value="TreeGrafter"/>
</dbReference>
<evidence type="ECO:0000313" key="7">
    <source>
        <dbReference type="Proteomes" id="UP000789524"/>
    </source>
</evidence>
<gene>
    <name evidence="6" type="ORF">DCHRY22_LOCUS6740</name>
</gene>
<keyword evidence="7" id="KW-1185">Reference proteome</keyword>